<evidence type="ECO:0000313" key="3">
    <source>
        <dbReference type="Proteomes" id="UP000031036"/>
    </source>
</evidence>
<evidence type="ECO:0000256" key="1">
    <source>
        <dbReference type="SAM" id="SignalP"/>
    </source>
</evidence>
<feature type="signal peptide" evidence="1">
    <location>
        <begin position="1"/>
        <end position="22"/>
    </location>
</feature>
<evidence type="ECO:0008006" key="4">
    <source>
        <dbReference type="Google" id="ProtNLM"/>
    </source>
</evidence>
<comment type="caution">
    <text evidence="2">The sequence shown here is derived from an EMBL/GenBank/DDBJ whole genome shotgun (WGS) entry which is preliminary data.</text>
</comment>
<accession>A0A0B2VRN0</accession>
<keyword evidence="1" id="KW-0732">Signal</keyword>
<reference evidence="2 3" key="1">
    <citation type="submission" date="2014-11" db="EMBL/GenBank/DDBJ databases">
        <title>Genetic blueprint of the zoonotic pathogen Toxocara canis.</title>
        <authorList>
            <person name="Zhu X.-Q."/>
            <person name="Korhonen P.K."/>
            <person name="Cai H."/>
            <person name="Young N.D."/>
            <person name="Nejsum P."/>
            <person name="von Samson-Himmelstjerna G."/>
            <person name="Boag P.R."/>
            <person name="Tan P."/>
            <person name="Li Q."/>
            <person name="Min J."/>
            <person name="Yang Y."/>
            <person name="Wang X."/>
            <person name="Fang X."/>
            <person name="Hall R.S."/>
            <person name="Hofmann A."/>
            <person name="Sternberg P.W."/>
            <person name="Jex A.R."/>
            <person name="Gasser R.B."/>
        </authorList>
    </citation>
    <scope>NUCLEOTIDE SEQUENCE [LARGE SCALE GENOMIC DNA]</scope>
    <source>
        <strain evidence="2">PN_DK_2014</strain>
    </source>
</reference>
<feature type="chain" id="PRO_5002095565" description="Secreted protein" evidence="1">
    <location>
        <begin position="23"/>
        <end position="130"/>
    </location>
</feature>
<dbReference type="AlphaFoldDB" id="A0A0B2VRN0"/>
<name>A0A0B2VRN0_TOXCA</name>
<keyword evidence="3" id="KW-1185">Reference proteome</keyword>
<dbReference type="EMBL" id="JPKZ01001156">
    <property type="protein sequence ID" value="KHN83675.1"/>
    <property type="molecule type" value="Genomic_DNA"/>
</dbReference>
<protein>
    <recommendedName>
        <fullName evidence="4">Secreted protein</fullName>
    </recommendedName>
</protein>
<dbReference type="Proteomes" id="UP000031036">
    <property type="component" value="Unassembled WGS sequence"/>
</dbReference>
<feature type="non-terminal residue" evidence="2">
    <location>
        <position position="130"/>
    </location>
</feature>
<evidence type="ECO:0000313" key="2">
    <source>
        <dbReference type="EMBL" id="KHN83675.1"/>
    </source>
</evidence>
<sequence length="130" mass="15018">MKPLWERSFSILMIFCLRTAYGYDLMPRSGQLCLIQCDFRLPLSAERKLPFVLSMLITHNSEYRRTRTPSFAHATEIKHSRDICCSGDNWAMPLNYFDYCIMTEHCVLFARIVGCISNATINCNNSPLPL</sequence>
<gene>
    <name evidence="2" type="ORF">Tcan_00141</name>
</gene>
<proteinExistence type="predicted"/>
<organism evidence="2 3">
    <name type="scientific">Toxocara canis</name>
    <name type="common">Canine roundworm</name>
    <dbReference type="NCBI Taxonomy" id="6265"/>
    <lineage>
        <taxon>Eukaryota</taxon>
        <taxon>Metazoa</taxon>
        <taxon>Ecdysozoa</taxon>
        <taxon>Nematoda</taxon>
        <taxon>Chromadorea</taxon>
        <taxon>Rhabditida</taxon>
        <taxon>Spirurina</taxon>
        <taxon>Ascaridomorpha</taxon>
        <taxon>Ascaridoidea</taxon>
        <taxon>Toxocaridae</taxon>
        <taxon>Toxocara</taxon>
    </lineage>
</organism>